<evidence type="ECO:0000313" key="2">
    <source>
        <dbReference type="EMBL" id="KAJ1176458.1"/>
    </source>
</evidence>
<proteinExistence type="predicted"/>
<dbReference type="AlphaFoldDB" id="A0AAV7TJ40"/>
<comment type="caution">
    <text evidence="2">The sequence shown here is derived from an EMBL/GenBank/DDBJ whole genome shotgun (WGS) entry which is preliminary data.</text>
</comment>
<dbReference type="EMBL" id="JANPWB010000006">
    <property type="protein sequence ID" value="KAJ1176458.1"/>
    <property type="molecule type" value="Genomic_DNA"/>
</dbReference>
<evidence type="ECO:0000313" key="3">
    <source>
        <dbReference type="Proteomes" id="UP001066276"/>
    </source>
</evidence>
<sequence>MAFTSYDAPWSRSSTRSAVSCPTTLPEVAHASGSFRRSALQFVCSDLGPAGTLSSPRGAPHRAPHPRLPHDGICVPAPPSPRRRHDSGPTQQAPHLPAALRCLREFVTGAPLHFFLLAPAGAPVQIDLD</sequence>
<keyword evidence="3" id="KW-1185">Reference proteome</keyword>
<name>A0AAV7TJ40_PLEWA</name>
<reference evidence="2" key="1">
    <citation type="journal article" date="2022" name="bioRxiv">
        <title>Sequencing and chromosome-scale assembly of the giantPleurodeles waltlgenome.</title>
        <authorList>
            <person name="Brown T."/>
            <person name="Elewa A."/>
            <person name="Iarovenko S."/>
            <person name="Subramanian E."/>
            <person name="Araus A.J."/>
            <person name="Petzold A."/>
            <person name="Susuki M."/>
            <person name="Suzuki K.-i.T."/>
            <person name="Hayashi T."/>
            <person name="Toyoda A."/>
            <person name="Oliveira C."/>
            <person name="Osipova E."/>
            <person name="Leigh N.D."/>
            <person name="Simon A."/>
            <person name="Yun M.H."/>
        </authorList>
    </citation>
    <scope>NUCLEOTIDE SEQUENCE</scope>
    <source>
        <strain evidence="2">20211129_DDA</strain>
        <tissue evidence="2">Liver</tissue>
    </source>
</reference>
<dbReference type="Proteomes" id="UP001066276">
    <property type="component" value="Chromosome 3_2"/>
</dbReference>
<organism evidence="2 3">
    <name type="scientific">Pleurodeles waltl</name>
    <name type="common">Iberian ribbed newt</name>
    <dbReference type="NCBI Taxonomy" id="8319"/>
    <lineage>
        <taxon>Eukaryota</taxon>
        <taxon>Metazoa</taxon>
        <taxon>Chordata</taxon>
        <taxon>Craniata</taxon>
        <taxon>Vertebrata</taxon>
        <taxon>Euteleostomi</taxon>
        <taxon>Amphibia</taxon>
        <taxon>Batrachia</taxon>
        <taxon>Caudata</taxon>
        <taxon>Salamandroidea</taxon>
        <taxon>Salamandridae</taxon>
        <taxon>Pleurodelinae</taxon>
        <taxon>Pleurodeles</taxon>
    </lineage>
</organism>
<gene>
    <name evidence="2" type="ORF">NDU88_001738</name>
</gene>
<feature type="region of interest" description="Disordered" evidence="1">
    <location>
        <begin position="1"/>
        <end position="22"/>
    </location>
</feature>
<feature type="compositionally biased region" description="Polar residues" evidence="1">
    <location>
        <begin position="11"/>
        <end position="22"/>
    </location>
</feature>
<feature type="region of interest" description="Disordered" evidence="1">
    <location>
        <begin position="51"/>
        <end position="94"/>
    </location>
</feature>
<protein>
    <submittedName>
        <fullName evidence="2">Uncharacterized protein</fullName>
    </submittedName>
</protein>
<accession>A0AAV7TJ40</accession>
<evidence type="ECO:0000256" key="1">
    <source>
        <dbReference type="SAM" id="MobiDB-lite"/>
    </source>
</evidence>